<evidence type="ECO:0000313" key="2">
    <source>
        <dbReference type="Proteomes" id="UP001145114"/>
    </source>
</evidence>
<gene>
    <name evidence="1" type="primary">PDS5_1</name>
    <name evidence="1" type="ORF">EV182_001921</name>
</gene>
<protein>
    <submittedName>
        <fullName evidence="1">Sister chromatid cohesion protein pds5</fullName>
    </submittedName>
</protein>
<reference evidence="1" key="1">
    <citation type="submission" date="2022-06" db="EMBL/GenBank/DDBJ databases">
        <title>Phylogenomic reconstructions and comparative analyses of Kickxellomycotina fungi.</title>
        <authorList>
            <person name="Reynolds N.K."/>
            <person name="Stajich J.E."/>
            <person name="Barry K."/>
            <person name="Grigoriev I.V."/>
            <person name="Crous P."/>
            <person name="Smith M.E."/>
        </authorList>
    </citation>
    <scope>NUCLEOTIDE SEQUENCE</scope>
    <source>
        <strain evidence="1">RSA 2271</strain>
    </source>
</reference>
<keyword evidence="2" id="KW-1185">Reference proteome</keyword>
<name>A0ACC1HTY2_9FUNG</name>
<feature type="non-terminal residue" evidence="1">
    <location>
        <position position="1"/>
    </location>
</feature>
<evidence type="ECO:0000313" key="1">
    <source>
        <dbReference type="EMBL" id="KAJ1679500.1"/>
    </source>
</evidence>
<dbReference type="EMBL" id="JAMZIH010000343">
    <property type="protein sequence ID" value="KAJ1679500.1"/>
    <property type="molecule type" value="Genomic_DNA"/>
</dbReference>
<accession>A0ACC1HTY2</accession>
<dbReference type="Proteomes" id="UP001145114">
    <property type="component" value="Unassembled WGS sequence"/>
</dbReference>
<organism evidence="1 2">
    <name type="scientific">Spiromyces aspiralis</name>
    <dbReference type="NCBI Taxonomy" id="68401"/>
    <lineage>
        <taxon>Eukaryota</taxon>
        <taxon>Fungi</taxon>
        <taxon>Fungi incertae sedis</taxon>
        <taxon>Zoopagomycota</taxon>
        <taxon>Kickxellomycotina</taxon>
        <taxon>Kickxellomycetes</taxon>
        <taxon>Kickxellales</taxon>
        <taxon>Kickxellaceae</taxon>
        <taxon>Spiromyces</taxon>
    </lineage>
</organism>
<sequence>KEVLKRLQAVGPSLVEPIALVLKSVSLTTLNKSIVPPLISMIGNQGKLAPVELDSAPRVLISRDMVRTAQRIIEIIGKLHPKMFLNHISELFTQFTSLDYETEPCKVQEQLRVVVDFAKTFSKHIPSDKYLEKMLTNIVMGGDVECAKRAATVLSAMPDATAQCESVVKELFEMAQERPERLAAALAALSKFAQYAPKAFSAASADIVNYVVKNVLMSNAGEVKPESESVAAWVDRYSLSQMGLAKVYAVKLLTNRLFGLHVNDWSKSITVPVLNLLRTLVRDSGELLPEKDTNHINRNHLRLTGASCLLKLARSIVFERMITIEDFRHLALVAQDPCYQVRDAFLTKKLIPALASMRVHARYISTLFLVAHDPEKDIKNNVKHFVAQRLSQIRPGGAGTPAISETCFPEFLDLLAHHPDWDDNELMATVELFTPYINFYLSCAATANNSSLLYHYASRLKTVRSAYGEEAISRRLYVLGELASYLIQAKCMAANWGLPTYPGTAPMSAELFIPIPPEEQQQPSTDRLLAGMKRGSPRSPRTKQSKRAKVKELAEETPSRIMRRRSTARGKTLKEESSDTELESDMDSDY</sequence>
<proteinExistence type="predicted"/>
<comment type="caution">
    <text evidence="1">The sequence shown here is derived from an EMBL/GenBank/DDBJ whole genome shotgun (WGS) entry which is preliminary data.</text>
</comment>